<dbReference type="AlphaFoldDB" id="A0A8H6Z500"/>
<keyword evidence="1" id="KW-0472">Membrane</keyword>
<evidence type="ECO:0000256" key="1">
    <source>
        <dbReference type="SAM" id="Phobius"/>
    </source>
</evidence>
<organism evidence="2 3">
    <name type="scientific">Mycena venus</name>
    <dbReference type="NCBI Taxonomy" id="2733690"/>
    <lineage>
        <taxon>Eukaryota</taxon>
        <taxon>Fungi</taxon>
        <taxon>Dikarya</taxon>
        <taxon>Basidiomycota</taxon>
        <taxon>Agaricomycotina</taxon>
        <taxon>Agaricomycetes</taxon>
        <taxon>Agaricomycetidae</taxon>
        <taxon>Agaricales</taxon>
        <taxon>Marasmiineae</taxon>
        <taxon>Mycenaceae</taxon>
        <taxon>Mycena</taxon>
    </lineage>
</organism>
<evidence type="ECO:0000313" key="3">
    <source>
        <dbReference type="Proteomes" id="UP000620124"/>
    </source>
</evidence>
<dbReference type="Proteomes" id="UP000620124">
    <property type="component" value="Unassembled WGS sequence"/>
</dbReference>
<protein>
    <submittedName>
        <fullName evidence="2">Uncharacterized protein</fullName>
    </submittedName>
</protein>
<accession>A0A8H6Z500</accession>
<feature type="transmembrane region" description="Helical" evidence="1">
    <location>
        <begin position="14"/>
        <end position="31"/>
    </location>
</feature>
<gene>
    <name evidence="2" type="ORF">MVEN_00265100</name>
</gene>
<keyword evidence="3" id="KW-1185">Reference proteome</keyword>
<keyword evidence="1" id="KW-1133">Transmembrane helix</keyword>
<name>A0A8H6Z500_9AGAR</name>
<evidence type="ECO:0000313" key="2">
    <source>
        <dbReference type="EMBL" id="KAF7369365.1"/>
    </source>
</evidence>
<keyword evidence="1" id="KW-0812">Transmembrane</keyword>
<feature type="transmembrane region" description="Helical" evidence="1">
    <location>
        <begin position="73"/>
        <end position="94"/>
    </location>
</feature>
<sequence>MGKKGAGSIKADEWRLLATIYLPIALVILWGEQAKHAELLKQSMALFQAITIEWVDKLYSCHPHVAIHRKRTIVHMAFHIYDFLLLFGPIVGWWCFPIEGLISVLQKINSNNHIGGEHEKTVVTTWMHSVNLRRWINRKDCPKLLHQFHRLYSMFITNKKGSRKDPELNIGSNSKECAYYEYEGMQFSRASTHLGNSLVSFLDPNGVAVFGSIEKIEMINPDKVQFVIRPQEPLPHNTNDPFKPFPHFPARTYSSKMSDITVIVNPAQVIGHYARFDFSGNRAVLVDLSRG</sequence>
<comment type="caution">
    <text evidence="2">The sequence shown here is derived from an EMBL/GenBank/DDBJ whole genome shotgun (WGS) entry which is preliminary data.</text>
</comment>
<dbReference type="OrthoDB" id="3269001at2759"/>
<dbReference type="EMBL" id="JACAZI010000002">
    <property type="protein sequence ID" value="KAF7369365.1"/>
    <property type="molecule type" value="Genomic_DNA"/>
</dbReference>
<reference evidence="2" key="1">
    <citation type="submission" date="2020-05" db="EMBL/GenBank/DDBJ databases">
        <title>Mycena genomes resolve the evolution of fungal bioluminescence.</title>
        <authorList>
            <person name="Tsai I.J."/>
        </authorList>
    </citation>
    <scope>NUCLEOTIDE SEQUENCE</scope>
    <source>
        <strain evidence="2">CCC161011</strain>
    </source>
</reference>
<proteinExistence type="predicted"/>